<proteinExistence type="predicted"/>
<reference evidence="1" key="1">
    <citation type="submission" date="2022-02" db="EMBL/GenBank/DDBJ databases">
        <title>Plant Genome Project.</title>
        <authorList>
            <person name="Zhang R.-G."/>
        </authorList>
    </citation>
    <scope>NUCLEOTIDE SEQUENCE</scope>
    <source>
        <strain evidence="1">AT1</strain>
    </source>
</reference>
<evidence type="ECO:0000313" key="2">
    <source>
        <dbReference type="Proteomes" id="UP001062846"/>
    </source>
</evidence>
<dbReference type="Proteomes" id="UP001062846">
    <property type="component" value="Chromosome 2"/>
</dbReference>
<comment type="caution">
    <text evidence="1">The sequence shown here is derived from an EMBL/GenBank/DDBJ whole genome shotgun (WGS) entry which is preliminary data.</text>
</comment>
<accession>A0ACC0PLF1</accession>
<evidence type="ECO:0000313" key="1">
    <source>
        <dbReference type="EMBL" id="KAI8566295.1"/>
    </source>
</evidence>
<sequence length="980" mass="109294">MAATSYSTFLTLTTPTQYEHNTKQPCKNMKEVKQLQAQITKKGLSNSPMSYSKLISSCADIATPESLEYAKKAYELFERDGRRRVSLYMLNSLIRGYCAAGFVDEAILTYAQIVGKGVTPDQYTFRCVLSGCAKPDLFLEGIQLHGSVLKLGLEEDLWIQNCLIHMYAMCGEIDFAKKLFDEMSERDVVSWTSLICGCARRDRPKEAVSLFFEMVGAGIKPNSVTLVGAISACAKLRDLDLGEKVSSYISKTGLTVNSFLANALVDMYVKCGAKDRAKLLFSEHVDKNLESYNALLSNYVHQGMEREALATLVEMLQRGQQPDRVTMISVAKAISQLGDFAFGRQFHGYVMRNGLDDWHTVGFAKNGDVDSALKLFNEMRETDVVTWNTMIGALVRASLFDDAIELFKVMQNEEVKADKVTMMSIASACGYLGDLDLAKWIYHCIENQGIHRNLKLNRALADMFNRCGDAESAMQVFDKVKNIDVLSMRFSKLISSCADMGTPESLEHAKKAYELFERDERSRVSLYMLNSLIRGYCAAGLVDEAILTYAQIVGKGVTPDQYTFRFVLSGGAKADLFLEGIQLHGSVLKLGLEEDLCIQNCLIHIYAVCGEIDFAKKLFDEMSERDVVSWTSLICGCARRDRPKEAVSLFFEMVDAGIKPNSVTLVGAISACAKLRDLDLGEKVSSYISKTRLTVNTFLANALVDMYMKCGATDRAKQLFGECIDKNLESYNALLSNYVRQGMEREALATLVEMLQRGQQPDRVTMISVAKAISQLGNFAFGRQFHGYVMRNGLDDWHTLGNAIIDMYSSCGKQVLACRVFNRMSTKSVVSWNSLITGFAKNGDADSALKLFNEMPETDVVTWNTMIGALVRASLFDDAIELFKVMQNEGVKANEVTMMSIASACGYLGDLDLAKWIYHCIENQGIHRNLKLNRALADMFNRCGDTESAMQVFDKVKNIDVSSWTRVIEIMNEIPKQQAV</sequence>
<gene>
    <name evidence="1" type="ORF">RHMOL_Rhmol02G0029200</name>
</gene>
<organism evidence="1 2">
    <name type="scientific">Rhododendron molle</name>
    <name type="common">Chinese azalea</name>
    <name type="synonym">Azalea mollis</name>
    <dbReference type="NCBI Taxonomy" id="49168"/>
    <lineage>
        <taxon>Eukaryota</taxon>
        <taxon>Viridiplantae</taxon>
        <taxon>Streptophyta</taxon>
        <taxon>Embryophyta</taxon>
        <taxon>Tracheophyta</taxon>
        <taxon>Spermatophyta</taxon>
        <taxon>Magnoliopsida</taxon>
        <taxon>eudicotyledons</taxon>
        <taxon>Gunneridae</taxon>
        <taxon>Pentapetalae</taxon>
        <taxon>asterids</taxon>
        <taxon>Ericales</taxon>
        <taxon>Ericaceae</taxon>
        <taxon>Ericoideae</taxon>
        <taxon>Rhodoreae</taxon>
        <taxon>Rhododendron</taxon>
    </lineage>
</organism>
<protein>
    <submittedName>
        <fullName evidence="1">Uncharacterized protein</fullName>
    </submittedName>
</protein>
<dbReference type="EMBL" id="CM046389">
    <property type="protein sequence ID" value="KAI8566295.1"/>
    <property type="molecule type" value="Genomic_DNA"/>
</dbReference>
<keyword evidence="2" id="KW-1185">Reference proteome</keyword>
<name>A0ACC0PLF1_RHOML</name>